<sequence length="97" mass="11278">MNDFELENYLICKLNSTLIRIACMIAKNKFRIIGPQYDNFIVHTCHYVLSAFPVTMANSGPVAHTWLSYARCISFTLADVVYTCHDQYNIMTFIHFF</sequence>
<dbReference type="AlphaFoldDB" id="A0AAN9S5P4"/>
<proteinExistence type="predicted"/>
<evidence type="ECO:0000313" key="2">
    <source>
        <dbReference type="Proteomes" id="UP001386955"/>
    </source>
</evidence>
<protein>
    <submittedName>
        <fullName evidence="1">Uncharacterized protein</fullName>
    </submittedName>
</protein>
<accession>A0AAN9S5P4</accession>
<reference evidence="1 2" key="1">
    <citation type="submission" date="2024-01" db="EMBL/GenBank/DDBJ databases">
        <title>The genomes of 5 underutilized Papilionoideae crops provide insights into root nodulation and disease resistanc.</title>
        <authorList>
            <person name="Jiang F."/>
        </authorList>
    </citation>
    <scope>NUCLEOTIDE SEQUENCE [LARGE SCALE GENOMIC DNA]</scope>
    <source>
        <strain evidence="1">DUOXIRENSHENG_FW03</strain>
        <tissue evidence="1">Leaves</tissue>
    </source>
</reference>
<evidence type="ECO:0000313" key="1">
    <source>
        <dbReference type="EMBL" id="KAK7389738.1"/>
    </source>
</evidence>
<name>A0AAN9S5P4_PSOTE</name>
<dbReference type="Proteomes" id="UP001386955">
    <property type="component" value="Unassembled WGS sequence"/>
</dbReference>
<dbReference type="EMBL" id="JAYMYS010000006">
    <property type="protein sequence ID" value="KAK7389738.1"/>
    <property type="molecule type" value="Genomic_DNA"/>
</dbReference>
<keyword evidence="2" id="KW-1185">Reference proteome</keyword>
<gene>
    <name evidence="1" type="ORF">VNO78_25028</name>
</gene>
<comment type="caution">
    <text evidence="1">The sequence shown here is derived from an EMBL/GenBank/DDBJ whole genome shotgun (WGS) entry which is preliminary data.</text>
</comment>
<organism evidence="1 2">
    <name type="scientific">Psophocarpus tetragonolobus</name>
    <name type="common">Winged bean</name>
    <name type="synonym">Dolichos tetragonolobus</name>
    <dbReference type="NCBI Taxonomy" id="3891"/>
    <lineage>
        <taxon>Eukaryota</taxon>
        <taxon>Viridiplantae</taxon>
        <taxon>Streptophyta</taxon>
        <taxon>Embryophyta</taxon>
        <taxon>Tracheophyta</taxon>
        <taxon>Spermatophyta</taxon>
        <taxon>Magnoliopsida</taxon>
        <taxon>eudicotyledons</taxon>
        <taxon>Gunneridae</taxon>
        <taxon>Pentapetalae</taxon>
        <taxon>rosids</taxon>
        <taxon>fabids</taxon>
        <taxon>Fabales</taxon>
        <taxon>Fabaceae</taxon>
        <taxon>Papilionoideae</taxon>
        <taxon>50 kb inversion clade</taxon>
        <taxon>NPAAA clade</taxon>
        <taxon>indigoferoid/millettioid clade</taxon>
        <taxon>Phaseoleae</taxon>
        <taxon>Psophocarpus</taxon>
    </lineage>
</organism>